<evidence type="ECO:0000313" key="2">
    <source>
        <dbReference type="Proteomes" id="UP000193334"/>
    </source>
</evidence>
<protein>
    <submittedName>
        <fullName evidence="1">Uncharacterized protein</fullName>
    </submittedName>
</protein>
<keyword evidence="2" id="KW-1185">Reference proteome</keyword>
<dbReference type="EMBL" id="CP021023">
    <property type="protein sequence ID" value="ARN57343.1"/>
    <property type="molecule type" value="Genomic_DNA"/>
</dbReference>
<evidence type="ECO:0000313" key="1">
    <source>
        <dbReference type="EMBL" id="ARN57343.1"/>
    </source>
</evidence>
<proteinExistence type="predicted"/>
<dbReference type="KEGG" id="pbp:STSP1_01747"/>
<reference evidence="2" key="1">
    <citation type="submission" date="2017-04" db="EMBL/GenBank/DDBJ databases">
        <title>Comparative genomics and description of representatives of a novel lineage of planctomycetes thriving in anoxic sediments.</title>
        <authorList>
            <person name="Spring S."/>
            <person name="Bunk B."/>
            <person name="Sproer C."/>
        </authorList>
    </citation>
    <scope>NUCLEOTIDE SEQUENCE [LARGE SCALE GENOMIC DNA]</scope>
    <source>
        <strain evidence="2">ST-PulAB-D4</strain>
    </source>
</reference>
<dbReference type="Proteomes" id="UP000193334">
    <property type="component" value="Chromosome"/>
</dbReference>
<name>A0A1W6LNN1_9BACT</name>
<sequence length="38" mass="4560">MIMYKAAKVIEKGLSPADTEQLFFKYLTIYQPINYFQR</sequence>
<accession>A0A1W6LNN1</accession>
<organism evidence="1 2">
    <name type="scientific">Sedimentisphaera salicampi</name>
    <dbReference type="NCBI Taxonomy" id="1941349"/>
    <lineage>
        <taxon>Bacteria</taxon>
        <taxon>Pseudomonadati</taxon>
        <taxon>Planctomycetota</taxon>
        <taxon>Phycisphaerae</taxon>
        <taxon>Sedimentisphaerales</taxon>
        <taxon>Sedimentisphaeraceae</taxon>
        <taxon>Sedimentisphaera</taxon>
    </lineage>
</organism>
<dbReference type="AlphaFoldDB" id="A0A1W6LNN1"/>
<gene>
    <name evidence="1" type="ORF">STSP1_01747</name>
</gene>